<dbReference type="EMBL" id="CP000804">
    <property type="protein sequence ID" value="ABU57706.1"/>
    <property type="molecule type" value="Genomic_DNA"/>
</dbReference>
<feature type="compositionally biased region" description="Basic and acidic residues" evidence="1">
    <location>
        <begin position="24"/>
        <end position="35"/>
    </location>
</feature>
<gene>
    <name evidence="2" type="ordered locus">Rcas_1614</name>
</gene>
<name>A7NJN6_ROSCS</name>
<dbReference type="InterPro" id="IPR037171">
    <property type="entry name" value="NagB/RpiA_transferase-like"/>
</dbReference>
<organism evidence="2 3">
    <name type="scientific">Roseiflexus castenholzii (strain DSM 13941 / HLO8)</name>
    <dbReference type="NCBI Taxonomy" id="383372"/>
    <lineage>
        <taxon>Bacteria</taxon>
        <taxon>Bacillati</taxon>
        <taxon>Chloroflexota</taxon>
        <taxon>Chloroflexia</taxon>
        <taxon>Chloroflexales</taxon>
        <taxon>Roseiflexineae</taxon>
        <taxon>Roseiflexaceae</taxon>
        <taxon>Roseiflexus</taxon>
    </lineage>
</organism>
<evidence type="ECO:0000256" key="1">
    <source>
        <dbReference type="SAM" id="MobiDB-lite"/>
    </source>
</evidence>
<feature type="compositionally biased region" description="Basic and acidic residues" evidence="1">
    <location>
        <begin position="1"/>
        <end position="11"/>
    </location>
</feature>
<dbReference type="eggNOG" id="COG0182">
    <property type="taxonomic scope" value="Bacteria"/>
</dbReference>
<dbReference type="KEGG" id="rca:Rcas_1614"/>
<accession>A7NJN6</accession>
<dbReference type="STRING" id="383372.Rcas_1614"/>
<sequence length="286" mass="29923">MSRDRAPEHKGAKTQPSMPLPRSATERLHNDDAHKRAIWRSPDGETRVIASIPDAITAIAGLTRGFDADIVGLGLHALLLTLHARRGYPSDAVRGAVIQAAETLRSVVPPQHAAVFDQALAIADSALLTGNDAIQALATFTTDAIARLDRAAERCGRRAAALLDEHDCLLILGDGAALRWMLHIAAGEGTTLKIADADCPHEATVCVVAGGCALMDGAIVGMHPSAIDAVAAARRRGMPVYALAPDGPTTAAAPGARLPAPLVSAIVTDRGVYRPERIAAYQHLPV</sequence>
<dbReference type="SUPFAM" id="SSF100950">
    <property type="entry name" value="NagB/RpiA/CoA transferase-like"/>
    <property type="match status" value="1"/>
</dbReference>
<keyword evidence="3" id="KW-1185">Reference proteome</keyword>
<dbReference type="HOGENOM" id="CLU_972808_0_0_0"/>
<proteinExistence type="predicted"/>
<reference evidence="2 3" key="1">
    <citation type="submission" date="2007-08" db="EMBL/GenBank/DDBJ databases">
        <title>Complete sequence of Roseiflexus castenholzii DSM 13941.</title>
        <authorList>
            <consortium name="US DOE Joint Genome Institute"/>
            <person name="Copeland A."/>
            <person name="Lucas S."/>
            <person name="Lapidus A."/>
            <person name="Barry K."/>
            <person name="Glavina del Rio T."/>
            <person name="Dalin E."/>
            <person name="Tice H."/>
            <person name="Pitluck S."/>
            <person name="Thompson L.S."/>
            <person name="Brettin T."/>
            <person name="Bruce D."/>
            <person name="Detter J.C."/>
            <person name="Han C."/>
            <person name="Tapia R."/>
            <person name="Schmutz J."/>
            <person name="Larimer F."/>
            <person name="Land M."/>
            <person name="Hauser L."/>
            <person name="Kyrpides N."/>
            <person name="Mikhailova N."/>
            <person name="Bryant D.A."/>
            <person name="Hanada S."/>
            <person name="Tsukatani Y."/>
            <person name="Richardson P."/>
        </authorList>
    </citation>
    <scope>NUCLEOTIDE SEQUENCE [LARGE SCALE GENOMIC DNA]</scope>
    <source>
        <strain evidence="3">DSM 13941 / HLO8</strain>
    </source>
</reference>
<evidence type="ECO:0008006" key="4">
    <source>
        <dbReference type="Google" id="ProtNLM"/>
    </source>
</evidence>
<feature type="region of interest" description="Disordered" evidence="1">
    <location>
        <begin position="1"/>
        <end position="36"/>
    </location>
</feature>
<evidence type="ECO:0000313" key="3">
    <source>
        <dbReference type="Proteomes" id="UP000000263"/>
    </source>
</evidence>
<dbReference type="Proteomes" id="UP000000263">
    <property type="component" value="Chromosome"/>
</dbReference>
<protein>
    <recommendedName>
        <fullName evidence="4">Initiation factor 2B related</fullName>
    </recommendedName>
</protein>
<dbReference type="AlphaFoldDB" id="A7NJN6"/>
<evidence type="ECO:0000313" key="2">
    <source>
        <dbReference type="EMBL" id="ABU57706.1"/>
    </source>
</evidence>